<keyword evidence="4" id="KW-0547">Nucleotide-binding</keyword>
<feature type="domain" description="Helicase C-terminal" evidence="16">
    <location>
        <begin position="773"/>
        <end position="924"/>
    </location>
</feature>
<feature type="compositionally biased region" description="Basic and acidic residues" evidence="14">
    <location>
        <begin position="83"/>
        <end position="126"/>
    </location>
</feature>
<evidence type="ECO:0000256" key="14">
    <source>
        <dbReference type="SAM" id="MobiDB-lite"/>
    </source>
</evidence>
<evidence type="ECO:0000256" key="5">
    <source>
        <dbReference type="ARBA" id="ARBA00022801"/>
    </source>
</evidence>
<dbReference type="EC" id="3.6.4.13" evidence="2"/>
<dbReference type="InterPro" id="IPR001650">
    <property type="entry name" value="Helicase_C-like"/>
</dbReference>
<dbReference type="GO" id="GO:0003724">
    <property type="term" value="F:RNA helicase activity"/>
    <property type="evidence" value="ECO:0007669"/>
    <property type="project" value="UniProtKB-EC"/>
</dbReference>
<gene>
    <name evidence="18" type="ORF">BDY21DRAFT_361010</name>
</gene>
<comment type="function">
    <text evidence="10">ATP-dependent RNA helicase involved spliceosome assembly and in nuclear splicing. Catalyzes an ATP-dependent conformational change of U2 snRNP. Bridges U1 and U2 snRNPs and enables stable U2 snRNP association with intron RNA.</text>
</comment>
<feature type="region of interest" description="Disordered" evidence="14">
    <location>
        <begin position="302"/>
        <end position="427"/>
    </location>
</feature>
<dbReference type="PROSITE" id="PS51194">
    <property type="entry name" value="HELICASE_CTER"/>
    <property type="match status" value="1"/>
</dbReference>
<feature type="region of interest" description="Disordered" evidence="14">
    <location>
        <begin position="953"/>
        <end position="1018"/>
    </location>
</feature>
<dbReference type="PROSITE" id="PS51195">
    <property type="entry name" value="Q_MOTIF"/>
    <property type="match status" value="1"/>
</dbReference>
<evidence type="ECO:0000256" key="1">
    <source>
        <dbReference type="ARBA" id="ARBA00004123"/>
    </source>
</evidence>
<dbReference type="CDD" id="cd18787">
    <property type="entry name" value="SF2_C_DEAD"/>
    <property type="match status" value="1"/>
</dbReference>
<dbReference type="PROSITE" id="PS51192">
    <property type="entry name" value="HELICASE_ATP_BIND_1"/>
    <property type="match status" value="1"/>
</dbReference>
<organism evidence="18 19">
    <name type="scientific">Lineolata rhizophorae</name>
    <dbReference type="NCBI Taxonomy" id="578093"/>
    <lineage>
        <taxon>Eukaryota</taxon>
        <taxon>Fungi</taxon>
        <taxon>Dikarya</taxon>
        <taxon>Ascomycota</taxon>
        <taxon>Pezizomycotina</taxon>
        <taxon>Dothideomycetes</taxon>
        <taxon>Dothideomycetes incertae sedis</taxon>
        <taxon>Lineolatales</taxon>
        <taxon>Lineolataceae</taxon>
        <taxon>Lineolata</taxon>
    </lineage>
</organism>
<dbReference type="InterPro" id="IPR014014">
    <property type="entry name" value="RNA_helicase_DEAD_Q_motif"/>
</dbReference>
<dbReference type="Pfam" id="PF00271">
    <property type="entry name" value="Helicase_C"/>
    <property type="match status" value="1"/>
</dbReference>
<dbReference type="Proteomes" id="UP000799766">
    <property type="component" value="Unassembled WGS sequence"/>
</dbReference>
<dbReference type="InterPro" id="IPR014001">
    <property type="entry name" value="Helicase_ATP-bd"/>
</dbReference>
<feature type="region of interest" description="Disordered" evidence="14">
    <location>
        <begin position="1"/>
        <end position="230"/>
    </location>
</feature>
<dbReference type="GO" id="GO:0003676">
    <property type="term" value="F:nucleic acid binding"/>
    <property type="evidence" value="ECO:0007669"/>
    <property type="project" value="InterPro"/>
</dbReference>
<keyword evidence="19" id="KW-1185">Reference proteome</keyword>
<evidence type="ECO:0000313" key="19">
    <source>
        <dbReference type="Proteomes" id="UP000799766"/>
    </source>
</evidence>
<feature type="compositionally biased region" description="Basic and acidic residues" evidence="14">
    <location>
        <begin position="153"/>
        <end position="187"/>
    </location>
</feature>
<dbReference type="OrthoDB" id="196131at2759"/>
<feature type="compositionally biased region" description="Acidic residues" evidence="14">
    <location>
        <begin position="353"/>
        <end position="372"/>
    </location>
</feature>
<feature type="compositionally biased region" description="Basic and acidic residues" evidence="14">
    <location>
        <begin position="329"/>
        <end position="338"/>
    </location>
</feature>
<feature type="compositionally biased region" description="Basic and acidic residues" evidence="14">
    <location>
        <begin position="986"/>
        <end position="997"/>
    </location>
</feature>
<evidence type="ECO:0000259" key="16">
    <source>
        <dbReference type="PROSITE" id="PS51194"/>
    </source>
</evidence>
<feature type="compositionally biased region" description="Basic and acidic residues" evidence="14">
    <location>
        <begin position="379"/>
        <end position="402"/>
    </location>
</feature>
<evidence type="ECO:0000256" key="2">
    <source>
        <dbReference type="ARBA" id="ARBA00012552"/>
    </source>
</evidence>
<dbReference type="SMART" id="SM00490">
    <property type="entry name" value="HELICc"/>
    <property type="match status" value="1"/>
</dbReference>
<evidence type="ECO:0000259" key="17">
    <source>
        <dbReference type="PROSITE" id="PS51195"/>
    </source>
</evidence>
<comment type="similarity">
    <text evidence="11">Belongs to the DEAD box helicase family. DDX46/PRP5 subfamily.</text>
</comment>
<evidence type="ECO:0000256" key="10">
    <source>
        <dbReference type="ARBA" id="ARBA00037330"/>
    </source>
</evidence>
<feature type="domain" description="DEAD-box RNA helicase Q" evidence="17">
    <location>
        <begin position="538"/>
        <end position="566"/>
    </location>
</feature>
<dbReference type="GO" id="GO:0005524">
    <property type="term" value="F:ATP binding"/>
    <property type="evidence" value="ECO:0007669"/>
    <property type="project" value="UniProtKB-KW"/>
</dbReference>
<reference evidence="18" key="1">
    <citation type="journal article" date="2020" name="Stud. Mycol.">
        <title>101 Dothideomycetes genomes: a test case for predicting lifestyles and emergence of pathogens.</title>
        <authorList>
            <person name="Haridas S."/>
            <person name="Albert R."/>
            <person name="Binder M."/>
            <person name="Bloem J."/>
            <person name="Labutti K."/>
            <person name="Salamov A."/>
            <person name="Andreopoulos B."/>
            <person name="Baker S."/>
            <person name="Barry K."/>
            <person name="Bills G."/>
            <person name="Bluhm B."/>
            <person name="Cannon C."/>
            <person name="Castanera R."/>
            <person name="Culley D."/>
            <person name="Daum C."/>
            <person name="Ezra D."/>
            <person name="Gonzalez J."/>
            <person name="Henrissat B."/>
            <person name="Kuo A."/>
            <person name="Liang C."/>
            <person name="Lipzen A."/>
            <person name="Lutzoni F."/>
            <person name="Magnuson J."/>
            <person name="Mondo S."/>
            <person name="Nolan M."/>
            <person name="Ohm R."/>
            <person name="Pangilinan J."/>
            <person name="Park H.-J."/>
            <person name="Ramirez L."/>
            <person name="Alfaro M."/>
            <person name="Sun H."/>
            <person name="Tritt A."/>
            <person name="Yoshinaga Y."/>
            <person name="Zwiers L.-H."/>
            <person name="Turgeon B."/>
            <person name="Goodwin S."/>
            <person name="Spatafora J."/>
            <person name="Crous P."/>
            <person name="Grigoriev I."/>
        </authorList>
    </citation>
    <scope>NUCLEOTIDE SEQUENCE</scope>
    <source>
        <strain evidence="18">ATCC 16933</strain>
    </source>
</reference>
<dbReference type="SMART" id="SM00487">
    <property type="entry name" value="DEXDc"/>
    <property type="match status" value="1"/>
</dbReference>
<dbReference type="GO" id="GO:0008380">
    <property type="term" value="P:RNA splicing"/>
    <property type="evidence" value="ECO:0007669"/>
    <property type="project" value="UniProtKB-KW"/>
</dbReference>
<dbReference type="EMBL" id="MU001672">
    <property type="protein sequence ID" value="KAF2460990.1"/>
    <property type="molecule type" value="Genomic_DNA"/>
</dbReference>
<evidence type="ECO:0000256" key="11">
    <source>
        <dbReference type="ARBA" id="ARBA00038511"/>
    </source>
</evidence>
<evidence type="ECO:0000256" key="6">
    <source>
        <dbReference type="ARBA" id="ARBA00022806"/>
    </source>
</evidence>
<evidence type="ECO:0000256" key="4">
    <source>
        <dbReference type="ARBA" id="ARBA00022741"/>
    </source>
</evidence>
<evidence type="ECO:0000256" key="7">
    <source>
        <dbReference type="ARBA" id="ARBA00022840"/>
    </source>
</evidence>
<protein>
    <recommendedName>
        <fullName evidence="2">RNA helicase</fullName>
        <ecNumber evidence="2">3.6.4.13</ecNumber>
    </recommendedName>
</protein>
<dbReference type="PANTHER" id="PTHR47958">
    <property type="entry name" value="ATP-DEPENDENT RNA HELICASE DBP3"/>
    <property type="match status" value="1"/>
</dbReference>
<keyword evidence="3" id="KW-0507">mRNA processing</keyword>
<comment type="catalytic activity">
    <reaction evidence="12">
        <text>ATP + H2O = ADP + phosphate + H(+)</text>
        <dbReference type="Rhea" id="RHEA:13065"/>
        <dbReference type="ChEBI" id="CHEBI:15377"/>
        <dbReference type="ChEBI" id="CHEBI:15378"/>
        <dbReference type="ChEBI" id="CHEBI:30616"/>
        <dbReference type="ChEBI" id="CHEBI:43474"/>
        <dbReference type="ChEBI" id="CHEBI:456216"/>
        <dbReference type="EC" id="3.6.4.13"/>
    </reaction>
</comment>
<accession>A0A6A6PAL5</accession>
<keyword evidence="5" id="KW-0378">Hydrolase</keyword>
<comment type="subcellular location">
    <subcellularLocation>
        <location evidence="1">Nucleus</location>
    </subcellularLocation>
</comment>
<feature type="short sequence motif" description="Q motif" evidence="13">
    <location>
        <begin position="538"/>
        <end position="566"/>
    </location>
</feature>
<feature type="compositionally biased region" description="Acidic residues" evidence="14">
    <location>
        <begin position="973"/>
        <end position="985"/>
    </location>
</feature>
<dbReference type="SUPFAM" id="SSF52540">
    <property type="entry name" value="P-loop containing nucleoside triphosphate hydrolases"/>
    <property type="match status" value="1"/>
</dbReference>
<dbReference type="Gene3D" id="3.40.50.300">
    <property type="entry name" value="P-loop containing nucleotide triphosphate hydrolases"/>
    <property type="match status" value="2"/>
</dbReference>
<feature type="compositionally biased region" description="Basic and acidic residues" evidence="14">
    <location>
        <begin position="38"/>
        <end position="73"/>
    </location>
</feature>
<dbReference type="InterPro" id="IPR056149">
    <property type="entry name" value="PRP5/DDX46/KHDC4_KH"/>
</dbReference>
<keyword evidence="9" id="KW-0539">Nucleus</keyword>
<sequence length="1180" mass="130735">MARDNNRSPSPAGSSYSKRSGRRDDDRQRSYRRRSRSRSLDRRDRDTRRRRDRSYDRRDDGNSYRPGRRDRSRERRRSRTRSPVKDRGDRDRRRDRDRDRDRDRIYNRRRDESRDRHRARRDDSPPRRKGRPNTPQKEKEDPAKAAEIAAAKEQAEKERQKAERLAKLEAWKAKQAAERKRKEEEAAKGGGAQGTRALLAEMDKKEAGVASPSAESAMSPALPSGSASPAPYAGKFDPKAIARKAAGGANNSNRLGDVNVPHKSKGTFIADLKPDAAKANGYSHPTIPPSLRRLKAGEKVSGFELGAKPGPDNEKIGNKTALDFDEEETTRKKLEKLPQFDLTDAAYANTADIDGDEDDDVEMGEAETEEEAAAAARIAAEKRDERLQHEIEAEAEAAKRNGEFPQTVEPGTSAEKTEGAADDEVDPLDAFMATLGQDDQQTQTKTKKSKLEPEAMFNDEDMMDAVDEGAEDILALTKKKKKEIPTIKDTSWQDEPFRKNFYREPQELAEMTDAQVAQLRHDLDGIATKPSNTPKPANKWGYCALGAQVLDVIQALGFEKPTPIQAQAMPIIMSGYDMVGVAKTGSGKTLAYLLPMFRHINDQRPLSKLEGPIGLVLTPTRELATQVHRECKPFLKALQLRAVCAYGGAPIRDQIDQLKAGAEICVCTPGRMIDLLTANAGRVTNLRRVTYVVLDEADRMFDMGFAPQVRMILAAIRPNRQTVMFSATYQGKLDGTAREILSKDGSIQVLIGGKNVVPPEITQIVEVRDASTKFRRLLELLGELYSTDEDARTLVFVERKEAADVLFKELLNKGYPCQPIHGDKEQIERDQTIADFKSGALPILIATSVAARGLDVKQLKLVVNFDCPSHTEDYVHRAGRTGRAGNKGTAVTFITPEEERFAFGIIIALKESKVEPPKALARLSNKFNKKYKEGEVFRAAGGFGGKGLQHLTAEREASRKQTKAAYKQAGGGGDEDDEDEEEEVEESPKKPEKEFEIKSTAGPSAPPGPSASAPPAKELDFEGNNIVVHKTERPAAGQSPTNPLDRVRAAVANIDNRLTQKGQLRHGQPIDNKGPDAGAFHATLEINDYPQKARWAVTNRTNVAKILEATGTSITTKGSYHDPTSKNPPPAEPKLYILVEGDTEIQVRQAMTELYRYLREATIAAADIETKNPSGRYSVV</sequence>
<dbReference type="GO" id="GO:0016787">
    <property type="term" value="F:hydrolase activity"/>
    <property type="evidence" value="ECO:0007669"/>
    <property type="project" value="UniProtKB-KW"/>
</dbReference>
<feature type="domain" description="Helicase ATP-binding" evidence="15">
    <location>
        <begin position="569"/>
        <end position="747"/>
    </location>
</feature>
<dbReference type="InterPro" id="IPR000629">
    <property type="entry name" value="RNA-helicase_DEAD-box_CS"/>
</dbReference>
<keyword evidence="7" id="KW-0067">ATP-binding</keyword>
<evidence type="ECO:0000256" key="3">
    <source>
        <dbReference type="ARBA" id="ARBA00022664"/>
    </source>
</evidence>
<proteinExistence type="inferred from homology"/>
<keyword evidence="8" id="KW-0508">mRNA splicing</keyword>
<evidence type="ECO:0000256" key="12">
    <source>
        <dbReference type="ARBA" id="ARBA00047984"/>
    </source>
</evidence>
<dbReference type="AlphaFoldDB" id="A0A6A6PAL5"/>
<keyword evidence="6" id="KW-0347">Helicase</keyword>
<dbReference type="InterPro" id="IPR027417">
    <property type="entry name" value="P-loop_NTPase"/>
</dbReference>
<feature type="compositionally biased region" description="Low complexity" evidence="14">
    <location>
        <begin position="210"/>
        <end position="230"/>
    </location>
</feature>
<evidence type="ECO:0000259" key="15">
    <source>
        <dbReference type="PROSITE" id="PS51192"/>
    </source>
</evidence>
<evidence type="ECO:0000256" key="9">
    <source>
        <dbReference type="ARBA" id="ARBA00023242"/>
    </source>
</evidence>
<dbReference type="GO" id="GO:0006397">
    <property type="term" value="P:mRNA processing"/>
    <property type="evidence" value="ECO:0007669"/>
    <property type="project" value="UniProtKB-KW"/>
</dbReference>
<dbReference type="FunFam" id="3.40.50.300:FF:000079">
    <property type="entry name" value="probable ATP-dependent RNA helicase DDX17"/>
    <property type="match status" value="1"/>
</dbReference>
<evidence type="ECO:0000256" key="8">
    <source>
        <dbReference type="ARBA" id="ARBA00023187"/>
    </source>
</evidence>
<dbReference type="GO" id="GO:0005634">
    <property type="term" value="C:nucleus"/>
    <property type="evidence" value="ECO:0007669"/>
    <property type="project" value="UniProtKB-SubCell"/>
</dbReference>
<evidence type="ECO:0000313" key="18">
    <source>
        <dbReference type="EMBL" id="KAF2460990.1"/>
    </source>
</evidence>
<dbReference type="Pfam" id="PF23469">
    <property type="entry name" value="KH_12"/>
    <property type="match status" value="1"/>
</dbReference>
<dbReference type="PROSITE" id="PS00039">
    <property type="entry name" value="DEAD_ATP_HELICASE"/>
    <property type="match status" value="1"/>
</dbReference>
<name>A0A6A6PAL5_9PEZI</name>
<dbReference type="InterPro" id="IPR011545">
    <property type="entry name" value="DEAD/DEAH_box_helicase_dom"/>
</dbReference>
<evidence type="ECO:0000256" key="13">
    <source>
        <dbReference type="PROSITE-ProRule" id="PRU00552"/>
    </source>
</evidence>
<dbReference type="Pfam" id="PF00270">
    <property type="entry name" value="DEAD"/>
    <property type="match status" value="1"/>
</dbReference>